<name>A0AAY4D5S1_9TELE</name>
<reference evidence="1 2" key="1">
    <citation type="submission" date="2020-06" db="EMBL/GenBank/DDBJ databases">
        <authorList>
            <consortium name="Wellcome Sanger Institute Data Sharing"/>
        </authorList>
    </citation>
    <scope>NUCLEOTIDE SEQUENCE [LARGE SCALE GENOMIC DNA]</scope>
</reference>
<dbReference type="SUPFAM" id="SSF49562">
    <property type="entry name" value="C2 domain (Calcium/lipid-binding domain, CaLB)"/>
    <property type="match status" value="1"/>
</dbReference>
<keyword evidence="2" id="KW-1185">Reference proteome</keyword>
<dbReference type="GO" id="GO:0070382">
    <property type="term" value="C:exocytic vesicle"/>
    <property type="evidence" value="ECO:0007669"/>
    <property type="project" value="TreeGrafter"/>
</dbReference>
<dbReference type="InterPro" id="IPR035892">
    <property type="entry name" value="C2_domain_sf"/>
</dbReference>
<organism evidence="1 2">
    <name type="scientific">Denticeps clupeoides</name>
    <name type="common">denticle herring</name>
    <dbReference type="NCBI Taxonomy" id="299321"/>
    <lineage>
        <taxon>Eukaryota</taxon>
        <taxon>Metazoa</taxon>
        <taxon>Chordata</taxon>
        <taxon>Craniata</taxon>
        <taxon>Vertebrata</taxon>
        <taxon>Euteleostomi</taxon>
        <taxon>Actinopterygii</taxon>
        <taxon>Neopterygii</taxon>
        <taxon>Teleostei</taxon>
        <taxon>Clupei</taxon>
        <taxon>Clupeiformes</taxon>
        <taxon>Denticipitoidei</taxon>
        <taxon>Denticipitidae</taxon>
        <taxon>Denticeps</taxon>
    </lineage>
</organism>
<dbReference type="GeneTree" id="ENSGT00940000155843"/>
<sequence>MSTSVPSSLQEQASGSVMSIYMGDYGNVEVRGTIRFAMNYVEKIGEFHICVVQCKDLAVAEPKRNPVGSYDRCPGSSVWGRCFAQWHLSGTLAGRDSNRQPSD</sequence>
<dbReference type="PANTHER" id="PTHR45716:SF5">
    <property type="entry name" value="SYNAPTOTAGMIN-LIKE PROTEIN 2"/>
    <property type="match status" value="1"/>
</dbReference>
<proteinExistence type="predicted"/>
<dbReference type="Proteomes" id="UP000694580">
    <property type="component" value="Chromosome 6"/>
</dbReference>
<reference evidence="1" key="2">
    <citation type="submission" date="2025-08" db="UniProtKB">
        <authorList>
            <consortium name="Ensembl"/>
        </authorList>
    </citation>
    <scope>IDENTIFICATION</scope>
</reference>
<dbReference type="AlphaFoldDB" id="A0AAY4D5S1"/>
<dbReference type="GO" id="GO:0006887">
    <property type="term" value="P:exocytosis"/>
    <property type="evidence" value="ECO:0007669"/>
    <property type="project" value="TreeGrafter"/>
</dbReference>
<accession>A0AAY4D5S1</accession>
<dbReference type="PANTHER" id="PTHR45716">
    <property type="entry name" value="BITESIZE, ISOFORM I"/>
    <property type="match status" value="1"/>
</dbReference>
<gene>
    <name evidence="1" type="primary">sytl2a</name>
</gene>
<evidence type="ECO:0000313" key="1">
    <source>
        <dbReference type="Ensembl" id="ENSDCDP00010040890.1"/>
    </source>
</evidence>
<reference evidence="1" key="3">
    <citation type="submission" date="2025-09" db="UniProtKB">
        <authorList>
            <consortium name="Ensembl"/>
        </authorList>
    </citation>
    <scope>IDENTIFICATION</scope>
</reference>
<protein>
    <submittedName>
        <fullName evidence="1">Uncharacterized protein</fullName>
    </submittedName>
</protein>
<dbReference type="GO" id="GO:0005886">
    <property type="term" value="C:plasma membrane"/>
    <property type="evidence" value="ECO:0007669"/>
    <property type="project" value="TreeGrafter"/>
</dbReference>
<evidence type="ECO:0000313" key="2">
    <source>
        <dbReference type="Proteomes" id="UP000694580"/>
    </source>
</evidence>
<dbReference type="GO" id="GO:0042043">
    <property type="term" value="F:neurexin family protein binding"/>
    <property type="evidence" value="ECO:0007669"/>
    <property type="project" value="TreeGrafter"/>
</dbReference>
<dbReference type="Ensembl" id="ENSDCDT00010050812.1">
    <property type="protein sequence ID" value="ENSDCDP00010040890.1"/>
    <property type="gene ID" value="ENSDCDG00010026041.1"/>
</dbReference>